<reference evidence="3" key="1">
    <citation type="submission" date="2017-01" db="EMBL/GenBank/DDBJ databases">
        <authorList>
            <person name="Varghese N."/>
            <person name="Submissions S."/>
        </authorList>
    </citation>
    <scope>NUCLEOTIDE SEQUENCE [LARGE SCALE GENOMIC DNA]</scope>
    <source>
        <strain evidence="3">type strain: HArc-</strain>
    </source>
</reference>
<accession>A0A1N7G953</accession>
<evidence type="ECO:0000313" key="2">
    <source>
        <dbReference type="EMBL" id="SIS09044.1"/>
    </source>
</evidence>
<evidence type="ECO:0000313" key="3">
    <source>
        <dbReference type="Proteomes" id="UP000185936"/>
    </source>
</evidence>
<organism evidence="2 3">
    <name type="scientific">Natronorubrum thiooxidans</name>
    <dbReference type="NCBI Taxonomy" id="308853"/>
    <lineage>
        <taxon>Archaea</taxon>
        <taxon>Methanobacteriati</taxon>
        <taxon>Methanobacteriota</taxon>
        <taxon>Stenosarchaea group</taxon>
        <taxon>Halobacteria</taxon>
        <taxon>Halobacteriales</taxon>
        <taxon>Natrialbaceae</taxon>
        <taxon>Natronorubrum</taxon>
    </lineage>
</organism>
<evidence type="ECO:0000256" key="1">
    <source>
        <dbReference type="SAM" id="Phobius"/>
    </source>
</evidence>
<dbReference type="InterPro" id="IPR058278">
    <property type="entry name" value="DUF7972"/>
</dbReference>
<dbReference type="Proteomes" id="UP000185936">
    <property type="component" value="Unassembled WGS sequence"/>
</dbReference>
<proteinExistence type="predicted"/>
<keyword evidence="3" id="KW-1185">Reference proteome</keyword>
<dbReference type="EMBL" id="FTNR01000010">
    <property type="protein sequence ID" value="SIS09044.1"/>
    <property type="molecule type" value="Genomic_DNA"/>
</dbReference>
<dbReference type="STRING" id="308853.SAMN05421752_110127"/>
<feature type="transmembrane region" description="Helical" evidence="1">
    <location>
        <begin position="343"/>
        <end position="366"/>
    </location>
</feature>
<feature type="transmembrane region" description="Helical" evidence="1">
    <location>
        <begin position="117"/>
        <end position="138"/>
    </location>
</feature>
<dbReference type="Pfam" id="PF25927">
    <property type="entry name" value="DUF7972"/>
    <property type="match status" value="1"/>
</dbReference>
<keyword evidence="1" id="KW-1133">Transmembrane helix</keyword>
<gene>
    <name evidence="2" type="ORF">SAMN05421752_110127</name>
</gene>
<dbReference type="AlphaFoldDB" id="A0A1N7G953"/>
<protein>
    <submittedName>
        <fullName evidence="2">Uncharacterized protein</fullName>
    </submittedName>
</protein>
<feature type="transmembrane region" description="Helical" evidence="1">
    <location>
        <begin position="309"/>
        <end position="328"/>
    </location>
</feature>
<name>A0A1N7G953_9EURY</name>
<keyword evidence="1" id="KW-0472">Membrane</keyword>
<keyword evidence="1" id="KW-0812">Transmembrane</keyword>
<sequence>MVARLAAVPTTVLCASCFLQNPITRLGLADRVTADVSRPRYFIRGHHRLSQSMSDGESTDESDGQERLGGPRLWILLQLNRWVFTGAILAVVYVILVAFSLIDVTPLRVIVDNQGSIGFLFSAFIGAIITGTSIVVTINQLVLSQELGAVGDQRERMKKAMEFRRDVEATIEEDVSPPEPAGFLYELVDGIHERATELEAVMEDERDEALRQKIADYVEDTTENARSVKADLEDAQFGTFEVIWNALNFNYSRKIYDARRIRSDHEGSLSDEANEKLDHMIETLKLFGPAREHFKTLYFQWELINLSRALLYISVPALTVMGLMIMYIDGTGLLGTTLGIDNLVWVTSAGFVVGLSPFVVFIVYILRIATVAKRTLAMGPFILRESERDEDLG</sequence>
<feature type="transmembrane region" description="Helical" evidence="1">
    <location>
        <begin position="82"/>
        <end position="102"/>
    </location>
</feature>